<gene>
    <name evidence="1" type="ORF">S03H2_01136</name>
</gene>
<reference evidence="1" key="1">
    <citation type="journal article" date="2014" name="Front. Microbiol.">
        <title>High frequency of phylogenetically diverse reductive dehalogenase-homologous genes in deep subseafloor sedimentary metagenomes.</title>
        <authorList>
            <person name="Kawai M."/>
            <person name="Futagami T."/>
            <person name="Toyoda A."/>
            <person name="Takaki Y."/>
            <person name="Nishi S."/>
            <person name="Hori S."/>
            <person name="Arai W."/>
            <person name="Tsubouchi T."/>
            <person name="Morono Y."/>
            <person name="Uchiyama I."/>
            <person name="Ito T."/>
            <person name="Fujiyama A."/>
            <person name="Inagaki F."/>
            <person name="Takami H."/>
        </authorList>
    </citation>
    <scope>NUCLEOTIDE SEQUENCE</scope>
    <source>
        <strain evidence="1">Expedition CK06-06</strain>
    </source>
</reference>
<organism evidence="1">
    <name type="scientific">marine sediment metagenome</name>
    <dbReference type="NCBI Taxonomy" id="412755"/>
    <lineage>
        <taxon>unclassified sequences</taxon>
        <taxon>metagenomes</taxon>
        <taxon>ecological metagenomes</taxon>
    </lineage>
</organism>
<protein>
    <submittedName>
        <fullName evidence="1">Uncharacterized protein</fullName>
    </submittedName>
</protein>
<accession>X1EQM1</accession>
<dbReference type="AlphaFoldDB" id="X1EQM1"/>
<proteinExistence type="predicted"/>
<sequence length="57" mass="6333">MYIVIIQLRFASLILNSAAIEGAARVKAEPLKAEMKEEIEIITSAKIRSRLLFVESG</sequence>
<evidence type="ECO:0000313" key="1">
    <source>
        <dbReference type="EMBL" id="GAH19414.1"/>
    </source>
</evidence>
<dbReference type="EMBL" id="BARU01000309">
    <property type="protein sequence ID" value="GAH19414.1"/>
    <property type="molecule type" value="Genomic_DNA"/>
</dbReference>
<name>X1EQM1_9ZZZZ</name>
<comment type="caution">
    <text evidence="1">The sequence shown here is derived from an EMBL/GenBank/DDBJ whole genome shotgun (WGS) entry which is preliminary data.</text>
</comment>